<accession>A0ABU1MX80</accession>
<dbReference type="SUPFAM" id="SSF161084">
    <property type="entry name" value="MAPEG domain-like"/>
    <property type="match status" value="1"/>
</dbReference>
<keyword evidence="2 5" id="KW-0812">Transmembrane</keyword>
<evidence type="ECO:0000313" key="6">
    <source>
        <dbReference type="EMBL" id="MDR6530531.1"/>
    </source>
</evidence>
<dbReference type="Pfam" id="PF01124">
    <property type="entry name" value="MAPEG"/>
    <property type="match status" value="1"/>
</dbReference>
<feature type="transmembrane region" description="Helical" evidence="5">
    <location>
        <begin position="69"/>
        <end position="94"/>
    </location>
</feature>
<evidence type="ECO:0000256" key="4">
    <source>
        <dbReference type="ARBA" id="ARBA00023136"/>
    </source>
</evidence>
<keyword evidence="7" id="KW-1185">Reference proteome</keyword>
<evidence type="ECO:0000256" key="3">
    <source>
        <dbReference type="ARBA" id="ARBA00022989"/>
    </source>
</evidence>
<evidence type="ECO:0000313" key="7">
    <source>
        <dbReference type="Proteomes" id="UP001262754"/>
    </source>
</evidence>
<dbReference type="RefSeq" id="WP_310030066.1">
    <property type="nucleotide sequence ID" value="NZ_JAVDRL010000003.1"/>
</dbReference>
<evidence type="ECO:0008006" key="8">
    <source>
        <dbReference type="Google" id="ProtNLM"/>
    </source>
</evidence>
<protein>
    <recommendedName>
        <fullName evidence="8">MAPEG family protein</fullName>
    </recommendedName>
</protein>
<dbReference type="InterPro" id="IPR001129">
    <property type="entry name" value="Membr-assoc_MAPEG"/>
</dbReference>
<feature type="transmembrane region" description="Helical" evidence="5">
    <location>
        <begin position="6"/>
        <end position="24"/>
    </location>
</feature>
<comment type="subcellular location">
    <subcellularLocation>
        <location evidence="1">Membrane</location>
    </subcellularLocation>
</comment>
<evidence type="ECO:0000256" key="1">
    <source>
        <dbReference type="ARBA" id="ARBA00004370"/>
    </source>
</evidence>
<organism evidence="6 7">
    <name type="scientific">Caulobacter rhizosphaerae</name>
    <dbReference type="NCBI Taxonomy" id="2010972"/>
    <lineage>
        <taxon>Bacteria</taxon>
        <taxon>Pseudomonadati</taxon>
        <taxon>Pseudomonadota</taxon>
        <taxon>Alphaproteobacteria</taxon>
        <taxon>Caulobacterales</taxon>
        <taxon>Caulobacteraceae</taxon>
        <taxon>Caulobacter</taxon>
    </lineage>
</organism>
<sequence>MNTLVAPVMALVAWSLVIWVWMYVQRLPAMSKAGIKPQAAAFPGSLDGLPAPARQAADNYNHLMEQPTIFYAAALAIQVAGHGDALAVGLAWAFLGLRVLHSLIQVSVNIVLLRFLAFSAGTLVLAWMVARELAKLFGG</sequence>
<reference evidence="6 7" key="1">
    <citation type="submission" date="2023-07" db="EMBL/GenBank/DDBJ databases">
        <title>Sorghum-associated microbial communities from plants grown in Nebraska, USA.</title>
        <authorList>
            <person name="Schachtman D."/>
        </authorList>
    </citation>
    <scope>NUCLEOTIDE SEQUENCE [LARGE SCALE GENOMIC DNA]</scope>
    <source>
        <strain evidence="6 7">DS2154</strain>
    </source>
</reference>
<keyword evidence="4 5" id="KW-0472">Membrane</keyword>
<dbReference type="Proteomes" id="UP001262754">
    <property type="component" value="Unassembled WGS sequence"/>
</dbReference>
<evidence type="ECO:0000256" key="2">
    <source>
        <dbReference type="ARBA" id="ARBA00022692"/>
    </source>
</evidence>
<gene>
    <name evidence="6" type="ORF">J2800_001267</name>
</gene>
<evidence type="ECO:0000256" key="5">
    <source>
        <dbReference type="SAM" id="Phobius"/>
    </source>
</evidence>
<proteinExistence type="predicted"/>
<dbReference type="Gene3D" id="1.20.120.550">
    <property type="entry name" value="Membrane associated eicosanoid/glutathione metabolism-like domain"/>
    <property type="match status" value="1"/>
</dbReference>
<dbReference type="EMBL" id="JAVDRL010000003">
    <property type="protein sequence ID" value="MDR6530531.1"/>
    <property type="molecule type" value="Genomic_DNA"/>
</dbReference>
<name>A0ABU1MX80_9CAUL</name>
<comment type="caution">
    <text evidence="6">The sequence shown here is derived from an EMBL/GenBank/DDBJ whole genome shotgun (WGS) entry which is preliminary data.</text>
</comment>
<keyword evidence="3 5" id="KW-1133">Transmembrane helix</keyword>
<dbReference type="InterPro" id="IPR023352">
    <property type="entry name" value="MAPEG-like_dom_sf"/>
</dbReference>
<feature type="transmembrane region" description="Helical" evidence="5">
    <location>
        <begin position="106"/>
        <end position="130"/>
    </location>
</feature>